<proteinExistence type="predicted"/>
<protein>
    <submittedName>
        <fullName evidence="1">Uncharacterized protein</fullName>
    </submittedName>
</protein>
<reference evidence="1" key="1">
    <citation type="submission" date="2022-11" db="EMBL/GenBank/DDBJ databases">
        <title>Genome Sequence of Nemania bipapillata.</title>
        <authorList>
            <person name="Buettner E."/>
        </authorList>
    </citation>
    <scope>NUCLEOTIDE SEQUENCE</scope>
    <source>
        <strain evidence="1">CP14</strain>
    </source>
</reference>
<name>A0ACC2ILR9_9PEZI</name>
<sequence length="239" mass="26894">MHSPTLSFALAAFVSVAFPRSVVATLPFGHYGPEGTVLFLNGFHFVSGHTDWEISANHFCTIIRDDLLQCAVYNTATTPAHLAGIEYIITKDAFNTLDYEERQLWHSHAYEVTSGFLIEPGLPDSVDHTIMKDVLMNTYGKTFHTWRYDQQNSTYPIGIPELVAGFTHDDQITPDFVLKRDELFGVNTTEIRDSRTDIAPDEVLPGADSWKYGYVLSLALVNHTVDLTFPNELRQVPLK</sequence>
<comment type="caution">
    <text evidence="1">The sequence shown here is derived from an EMBL/GenBank/DDBJ whole genome shotgun (WGS) entry which is preliminary data.</text>
</comment>
<keyword evidence="2" id="KW-1185">Reference proteome</keyword>
<evidence type="ECO:0000313" key="1">
    <source>
        <dbReference type="EMBL" id="KAJ8116068.1"/>
    </source>
</evidence>
<dbReference type="EMBL" id="JAPESX010001234">
    <property type="protein sequence ID" value="KAJ8116068.1"/>
    <property type="molecule type" value="Genomic_DNA"/>
</dbReference>
<organism evidence="1 2">
    <name type="scientific">Nemania bipapillata</name>
    <dbReference type="NCBI Taxonomy" id="110536"/>
    <lineage>
        <taxon>Eukaryota</taxon>
        <taxon>Fungi</taxon>
        <taxon>Dikarya</taxon>
        <taxon>Ascomycota</taxon>
        <taxon>Pezizomycotina</taxon>
        <taxon>Sordariomycetes</taxon>
        <taxon>Xylariomycetidae</taxon>
        <taxon>Xylariales</taxon>
        <taxon>Xylariaceae</taxon>
        <taxon>Nemania</taxon>
    </lineage>
</organism>
<dbReference type="Proteomes" id="UP001153334">
    <property type="component" value="Unassembled WGS sequence"/>
</dbReference>
<accession>A0ACC2ILR9</accession>
<evidence type="ECO:0000313" key="2">
    <source>
        <dbReference type="Proteomes" id="UP001153334"/>
    </source>
</evidence>
<gene>
    <name evidence="1" type="ORF">ONZ43_g4519</name>
</gene>